<protein>
    <submittedName>
        <fullName evidence="1">Uncharacterized protein</fullName>
    </submittedName>
</protein>
<evidence type="ECO:0000313" key="1">
    <source>
        <dbReference type="EMBL" id="KAK2872625.1"/>
    </source>
</evidence>
<sequence length="82" mass="9309">MLKSLSPAVRSIRQTSLMDSGIGFHGTTYTNSQKIKSRKPNYLSGRKGFCVFKIHWVEAIQYKTMGCRPCIMEPGPEQLKLM</sequence>
<comment type="caution">
    <text evidence="1">The sequence shown here is derived from an EMBL/GenBank/DDBJ whole genome shotgun (WGS) entry which is preliminary data.</text>
</comment>
<evidence type="ECO:0000313" key="2">
    <source>
        <dbReference type="Proteomes" id="UP001187343"/>
    </source>
</evidence>
<dbReference type="AlphaFoldDB" id="A0AA88P5C5"/>
<keyword evidence="2" id="KW-1185">Reference proteome</keyword>
<proteinExistence type="predicted"/>
<dbReference type="Proteomes" id="UP001187343">
    <property type="component" value="Unassembled WGS sequence"/>
</dbReference>
<organism evidence="1 2">
    <name type="scientific">Cirrhinus molitorella</name>
    <name type="common">mud carp</name>
    <dbReference type="NCBI Taxonomy" id="172907"/>
    <lineage>
        <taxon>Eukaryota</taxon>
        <taxon>Metazoa</taxon>
        <taxon>Chordata</taxon>
        <taxon>Craniata</taxon>
        <taxon>Vertebrata</taxon>
        <taxon>Euteleostomi</taxon>
        <taxon>Actinopterygii</taxon>
        <taxon>Neopterygii</taxon>
        <taxon>Teleostei</taxon>
        <taxon>Ostariophysi</taxon>
        <taxon>Cypriniformes</taxon>
        <taxon>Cyprinidae</taxon>
        <taxon>Labeoninae</taxon>
        <taxon>Labeonini</taxon>
        <taxon>Cirrhinus</taxon>
    </lineage>
</organism>
<dbReference type="EMBL" id="JAUYZG010000022">
    <property type="protein sequence ID" value="KAK2872625.1"/>
    <property type="molecule type" value="Genomic_DNA"/>
</dbReference>
<reference evidence="1" key="1">
    <citation type="submission" date="2023-08" db="EMBL/GenBank/DDBJ databases">
        <title>Chromosome-level Genome Assembly of mud carp (Cirrhinus molitorella).</title>
        <authorList>
            <person name="Liu H."/>
        </authorList>
    </citation>
    <scope>NUCLEOTIDE SEQUENCE</scope>
    <source>
        <strain evidence="1">Prfri</strain>
        <tissue evidence="1">Muscle</tissue>
    </source>
</reference>
<gene>
    <name evidence="1" type="ORF">Q8A67_022522</name>
</gene>
<name>A0AA88P5C5_9TELE</name>
<accession>A0AA88P5C5</accession>